<protein>
    <recommendedName>
        <fullName evidence="1">Tautomerase cis-CaaD-like domain-containing protein</fullName>
    </recommendedName>
</protein>
<dbReference type="SUPFAM" id="SSF55331">
    <property type="entry name" value="Tautomerase/MIF"/>
    <property type="match status" value="1"/>
</dbReference>
<dbReference type="InterPro" id="IPR014347">
    <property type="entry name" value="Tautomerase/MIF_sf"/>
</dbReference>
<accession>A0ABR2XD87</accession>
<dbReference type="Pfam" id="PF14832">
    <property type="entry name" value="Tautomerase_3"/>
    <property type="match status" value="1"/>
</dbReference>
<organism evidence="2 3">
    <name type="scientific">Seiridium cardinale</name>
    <dbReference type="NCBI Taxonomy" id="138064"/>
    <lineage>
        <taxon>Eukaryota</taxon>
        <taxon>Fungi</taxon>
        <taxon>Dikarya</taxon>
        <taxon>Ascomycota</taxon>
        <taxon>Pezizomycotina</taxon>
        <taxon>Sordariomycetes</taxon>
        <taxon>Xylariomycetidae</taxon>
        <taxon>Amphisphaeriales</taxon>
        <taxon>Sporocadaceae</taxon>
        <taxon>Seiridium</taxon>
    </lineage>
</organism>
<evidence type="ECO:0000313" key="3">
    <source>
        <dbReference type="Proteomes" id="UP001465668"/>
    </source>
</evidence>
<evidence type="ECO:0000259" key="1">
    <source>
        <dbReference type="Pfam" id="PF14832"/>
    </source>
</evidence>
<evidence type="ECO:0000313" key="2">
    <source>
        <dbReference type="EMBL" id="KAK9771637.1"/>
    </source>
</evidence>
<dbReference type="EMBL" id="JARVKM010000072">
    <property type="protein sequence ID" value="KAK9771637.1"/>
    <property type="molecule type" value="Genomic_DNA"/>
</dbReference>
<sequence length="168" mass="18773">MPMYEVELVAALTQSQKDALAFAITQIHSSKFTTPKLFVNVKITDARKQETYVAGRPRPSNRITAHVRTSASRTQQDFDQLCNDIHVAWSSIVHPGHPTKPPADEELCAIFIFGDIVAAWEAGFAVPTAGHDAEWARENLDAFKEKAQDGDEDFADLIDELSERDEFK</sequence>
<feature type="domain" description="Tautomerase cis-CaaD-like" evidence="1">
    <location>
        <begin position="1"/>
        <end position="139"/>
    </location>
</feature>
<dbReference type="InterPro" id="IPR028116">
    <property type="entry name" value="Cis-CaaD-like"/>
</dbReference>
<keyword evidence="3" id="KW-1185">Reference proteome</keyword>
<proteinExistence type="predicted"/>
<comment type="caution">
    <text evidence="2">The sequence shown here is derived from an EMBL/GenBank/DDBJ whole genome shotgun (WGS) entry which is preliminary data.</text>
</comment>
<gene>
    <name evidence="2" type="ORF">SCAR479_11708</name>
</gene>
<name>A0ABR2XD87_9PEZI</name>
<dbReference type="Proteomes" id="UP001465668">
    <property type="component" value="Unassembled WGS sequence"/>
</dbReference>
<dbReference type="Gene3D" id="3.30.429.10">
    <property type="entry name" value="Macrophage Migration Inhibitory Factor"/>
    <property type="match status" value="1"/>
</dbReference>
<reference evidence="2 3" key="1">
    <citation type="submission" date="2024-02" db="EMBL/GenBank/DDBJ databases">
        <title>First draft genome assembly of two strains of Seiridium cardinale.</title>
        <authorList>
            <person name="Emiliani G."/>
            <person name="Scali E."/>
        </authorList>
    </citation>
    <scope>NUCLEOTIDE SEQUENCE [LARGE SCALE GENOMIC DNA]</scope>
    <source>
        <strain evidence="2 3">BM-138-000479</strain>
    </source>
</reference>